<organism evidence="2 3">
    <name type="scientific">Dryococelus australis</name>
    <dbReference type="NCBI Taxonomy" id="614101"/>
    <lineage>
        <taxon>Eukaryota</taxon>
        <taxon>Metazoa</taxon>
        <taxon>Ecdysozoa</taxon>
        <taxon>Arthropoda</taxon>
        <taxon>Hexapoda</taxon>
        <taxon>Insecta</taxon>
        <taxon>Pterygota</taxon>
        <taxon>Neoptera</taxon>
        <taxon>Polyneoptera</taxon>
        <taxon>Phasmatodea</taxon>
        <taxon>Verophasmatodea</taxon>
        <taxon>Anareolatae</taxon>
        <taxon>Phasmatidae</taxon>
        <taxon>Eurycanthinae</taxon>
        <taxon>Dryococelus</taxon>
    </lineage>
</organism>
<comment type="caution">
    <text evidence="2">The sequence shown here is derived from an EMBL/GenBank/DDBJ whole genome shotgun (WGS) entry which is preliminary data.</text>
</comment>
<proteinExistence type="predicted"/>
<sequence length="991" mass="109532">MIRSPLKVPQVHAALREHCTSVQSHELSGDSANVALMALALLGQKRRKTMQAGGPLKAQNSQISPQVTFLTDCEKTQKCSHSPPSHLNIHQVSPHSHLFQIERGPEDMLPTDSEVQTVPPHYHRMHTPSKLLQHVFLGEEQARDILPTTSPPISALGDSNTLQVRSRSNTLRPRLPSTHPYLSCPSSLLPAIPSPETSTPAPSITHFSIPALSFYKHSPHWCKTQANHRQGHMLSLIYCQLQPGAPLCGEVEASTADGTIFPTRGRSNLSIIPPLIGCAGLWICGRLPRAAKDSMLFGLPAGCRFSQALFSNLSLLKDAENRALGANWRTAFQYYSFAGVCGWSFRYRLLFHISTLNYSVLPKSDGRTRRGDSYSCAAEYFLLETNDEKGKGGGKISLADVGGNPSNFSRCPNWFPKAAPTRERLPDVQLSSAPLLSPPPRYVYLYSQLRIRAGGFANFNNGGVARKPMGGTRRVRHWRLSRDMSMKQRRSVRAGGNGRSPRSPGHQRHRPARLQRAKGCERPAENRAQFAMDRGLSTNRRTPDWVHSGATKLVRRNTTTLRVVALNSCCPHANMRTSTSPRDKIDIKRVYTEAAFAIGAYFIIHALDDSSPMADFRQTGFNPRPGHSRFSQAGIVQDDAAGWRVFSRIFRFPRASILTLLHIHLASPSSALKTSVLGTQVQVLEKRKFMAGKVLRKFSHTADILELVERVSAGIRRDTGFTRKYSHEGQTSMSYGIRAVFLWLPATCLCRETKTRSYNPYLTGPIRNRTPEIATTYCSNHRARPLAETPSTSQLSGTWTPKRRTDIGHCKAGPGVFPHPTSSQGRIQHGYVRPPSSDQLETATGLGAQPIENLPQHGVANEEHKARSQSFTQPIRARAERPHEKNCTAISSAAGFAGACRRAYWAPSAERRMASSGAHRRQWFTVHGGVNSWSDLPPIQLQTSLWPGKLVRIAGALQCCQRRDTHLHQAASENPLEPSSGAATLARSATQ</sequence>
<dbReference type="Proteomes" id="UP001159363">
    <property type="component" value="Chromosome 11"/>
</dbReference>
<feature type="region of interest" description="Disordered" evidence="1">
    <location>
        <begin position="969"/>
        <end position="991"/>
    </location>
</feature>
<evidence type="ECO:0000256" key="1">
    <source>
        <dbReference type="SAM" id="MobiDB-lite"/>
    </source>
</evidence>
<protein>
    <submittedName>
        <fullName evidence="2">Uncharacterized protein</fullName>
    </submittedName>
</protein>
<keyword evidence="3" id="KW-1185">Reference proteome</keyword>
<gene>
    <name evidence="2" type="ORF">PR048_027940</name>
</gene>
<reference evidence="2 3" key="1">
    <citation type="submission" date="2023-02" db="EMBL/GenBank/DDBJ databases">
        <title>LHISI_Scaffold_Assembly.</title>
        <authorList>
            <person name="Stuart O.P."/>
            <person name="Cleave R."/>
            <person name="Magrath M.J.L."/>
            <person name="Mikheyev A.S."/>
        </authorList>
    </citation>
    <scope>NUCLEOTIDE SEQUENCE [LARGE SCALE GENOMIC DNA]</scope>
    <source>
        <strain evidence="2">Daus_M_001</strain>
        <tissue evidence="2">Leg muscle</tissue>
    </source>
</reference>
<feature type="compositionally biased region" description="Basic residues" evidence="1">
    <location>
        <begin position="505"/>
        <end position="516"/>
    </location>
</feature>
<dbReference type="EMBL" id="JARBHB010000012">
    <property type="protein sequence ID" value="KAJ8871613.1"/>
    <property type="molecule type" value="Genomic_DNA"/>
</dbReference>
<evidence type="ECO:0000313" key="3">
    <source>
        <dbReference type="Proteomes" id="UP001159363"/>
    </source>
</evidence>
<feature type="region of interest" description="Disordered" evidence="1">
    <location>
        <begin position="482"/>
        <end position="521"/>
    </location>
</feature>
<name>A0ABQ9GHY0_9NEOP</name>
<accession>A0ABQ9GHY0</accession>
<evidence type="ECO:0000313" key="2">
    <source>
        <dbReference type="EMBL" id="KAJ8871613.1"/>
    </source>
</evidence>